<protein>
    <recommendedName>
        <fullName evidence="3">N-acetyltransferase</fullName>
    </recommendedName>
</protein>
<evidence type="ECO:0000313" key="1">
    <source>
        <dbReference type="EMBL" id="GII27707.1"/>
    </source>
</evidence>
<accession>A0A8J3TL08</accession>
<evidence type="ECO:0000313" key="2">
    <source>
        <dbReference type="Proteomes" id="UP000650628"/>
    </source>
</evidence>
<dbReference type="AlphaFoldDB" id="A0A8J3TL08"/>
<dbReference type="Proteomes" id="UP000650628">
    <property type="component" value="Unassembled WGS sequence"/>
</dbReference>
<organism evidence="1 2">
    <name type="scientific">Planotetraspora mira</name>
    <dbReference type="NCBI Taxonomy" id="58121"/>
    <lineage>
        <taxon>Bacteria</taxon>
        <taxon>Bacillati</taxon>
        <taxon>Actinomycetota</taxon>
        <taxon>Actinomycetes</taxon>
        <taxon>Streptosporangiales</taxon>
        <taxon>Streptosporangiaceae</taxon>
        <taxon>Planotetraspora</taxon>
    </lineage>
</organism>
<keyword evidence="2" id="KW-1185">Reference proteome</keyword>
<gene>
    <name evidence="1" type="ORF">Pmi06nite_11490</name>
</gene>
<name>A0A8J3TL08_9ACTN</name>
<dbReference type="RefSeq" id="WP_203951734.1">
    <property type="nucleotide sequence ID" value="NZ_BOOO01000004.1"/>
</dbReference>
<dbReference type="InterPro" id="IPR016181">
    <property type="entry name" value="Acyl_CoA_acyltransferase"/>
</dbReference>
<proteinExistence type="predicted"/>
<dbReference type="Gene3D" id="3.40.630.30">
    <property type="match status" value="1"/>
</dbReference>
<comment type="caution">
    <text evidence="1">The sequence shown here is derived from an EMBL/GenBank/DDBJ whole genome shotgun (WGS) entry which is preliminary data.</text>
</comment>
<evidence type="ECO:0008006" key="3">
    <source>
        <dbReference type="Google" id="ProtNLM"/>
    </source>
</evidence>
<sequence length="244" mass="26881">MDLRTSTLAERPHLAGEVGNMPTAWPEFMLNDPIADLYYTVATTAYPEFVVVATVDGRLAAKAMSVPLLLDDGPLPANGWDGVVMRAWRTRLRGDRPNAVSALEISIRPDLLGRGLSGVMLEALREQAAGLGFAELIAPVRPNAKHLEQSTPMSEYAFRTRDDGLPHDPWLRVHVRAGGTIDSVAPRSMAIPGTLDQWRRWTGLPFDRTGSTEVPKALNPVHVAVEEDHAVYVEPNVWVRHALR</sequence>
<reference evidence="1 2" key="1">
    <citation type="submission" date="2021-01" db="EMBL/GenBank/DDBJ databases">
        <title>Whole genome shotgun sequence of Planotetraspora mira NBRC 15435.</title>
        <authorList>
            <person name="Komaki H."/>
            <person name="Tamura T."/>
        </authorList>
    </citation>
    <scope>NUCLEOTIDE SEQUENCE [LARGE SCALE GENOMIC DNA]</scope>
    <source>
        <strain evidence="1 2">NBRC 15435</strain>
    </source>
</reference>
<dbReference type="EMBL" id="BOOO01000004">
    <property type="protein sequence ID" value="GII27707.1"/>
    <property type="molecule type" value="Genomic_DNA"/>
</dbReference>
<dbReference type="SUPFAM" id="SSF55729">
    <property type="entry name" value="Acyl-CoA N-acyltransferases (Nat)"/>
    <property type="match status" value="1"/>
</dbReference>